<comment type="caution">
    <text evidence="3">The sequence shown here is derived from an EMBL/GenBank/DDBJ whole genome shotgun (WGS) entry which is preliminary data.</text>
</comment>
<dbReference type="AlphaFoldDB" id="A0A426Y5X2"/>
<dbReference type="EMBL" id="AMZH03014724">
    <property type="protein sequence ID" value="RRT47156.1"/>
    <property type="molecule type" value="Genomic_DNA"/>
</dbReference>
<sequence length="101" mass="11419">MHFAAVAYVGESTLEPLRSAFHSIIHDMDTHDCTCFVLHLFMCNFFCDRYYHNITANTLVILEAMAAHGVKTLIYSSTCATYGEPENMPITEETPQVIKDI</sequence>
<organism evidence="3 4">
    <name type="scientific">Ensete ventricosum</name>
    <name type="common">Abyssinian banana</name>
    <name type="synonym">Musa ensete</name>
    <dbReference type="NCBI Taxonomy" id="4639"/>
    <lineage>
        <taxon>Eukaryota</taxon>
        <taxon>Viridiplantae</taxon>
        <taxon>Streptophyta</taxon>
        <taxon>Embryophyta</taxon>
        <taxon>Tracheophyta</taxon>
        <taxon>Spermatophyta</taxon>
        <taxon>Magnoliopsida</taxon>
        <taxon>Liliopsida</taxon>
        <taxon>Zingiberales</taxon>
        <taxon>Musaceae</taxon>
        <taxon>Ensete</taxon>
    </lineage>
</organism>
<evidence type="ECO:0000313" key="4">
    <source>
        <dbReference type="Proteomes" id="UP000287651"/>
    </source>
</evidence>
<dbReference type="InterPro" id="IPR036291">
    <property type="entry name" value="NAD(P)-bd_dom_sf"/>
</dbReference>
<gene>
    <name evidence="3" type="ORF">B296_00053929</name>
</gene>
<evidence type="ECO:0000313" key="3">
    <source>
        <dbReference type="EMBL" id="RRT47156.1"/>
    </source>
</evidence>
<accession>A0A426Y5X2</accession>
<dbReference type="InterPro" id="IPR001509">
    <property type="entry name" value="Epimerase_deHydtase"/>
</dbReference>
<dbReference type="SUPFAM" id="SSF51735">
    <property type="entry name" value="NAD(P)-binding Rossmann-fold domains"/>
    <property type="match status" value="1"/>
</dbReference>
<dbReference type="Pfam" id="PF01370">
    <property type="entry name" value="Epimerase"/>
    <property type="match status" value="1"/>
</dbReference>
<reference evidence="3 4" key="1">
    <citation type="journal article" date="2014" name="Agronomy (Basel)">
        <title>A Draft Genome Sequence for Ensete ventricosum, the Drought-Tolerant Tree Against Hunger.</title>
        <authorList>
            <person name="Harrison J."/>
            <person name="Moore K.A."/>
            <person name="Paszkiewicz K."/>
            <person name="Jones T."/>
            <person name="Grant M."/>
            <person name="Ambacheew D."/>
            <person name="Muzemil S."/>
            <person name="Studholme D.J."/>
        </authorList>
    </citation>
    <scope>NUCLEOTIDE SEQUENCE [LARGE SCALE GENOMIC DNA]</scope>
</reference>
<evidence type="ECO:0000256" key="1">
    <source>
        <dbReference type="ARBA" id="ARBA00007637"/>
    </source>
</evidence>
<feature type="domain" description="NAD-dependent epimerase/dehydratase" evidence="2">
    <location>
        <begin position="49"/>
        <end position="94"/>
    </location>
</feature>
<comment type="similarity">
    <text evidence="1">Belongs to the NAD(P)-dependent epimerase/dehydratase family.</text>
</comment>
<proteinExistence type="inferred from homology"/>
<evidence type="ECO:0000259" key="2">
    <source>
        <dbReference type="Pfam" id="PF01370"/>
    </source>
</evidence>
<dbReference type="Gene3D" id="3.40.50.720">
    <property type="entry name" value="NAD(P)-binding Rossmann-like Domain"/>
    <property type="match status" value="1"/>
</dbReference>
<dbReference type="PANTHER" id="PTHR43725:SF53">
    <property type="entry name" value="UDP-ARABINOSE 4-EPIMERASE 1"/>
    <property type="match status" value="1"/>
</dbReference>
<dbReference type="PANTHER" id="PTHR43725">
    <property type="entry name" value="UDP-GLUCOSE 4-EPIMERASE"/>
    <property type="match status" value="1"/>
</dbReference>
<dbReference type="Proteomes" id="UP000287651">
    <property type="component" value="Unassembled WGS sequence"/>
</dbReference>
<protein>
    <recommendedName>
        <fullName evidence="2">NAD-dependent epimerase/dehydratase domain-containing protein</fullName>
    </recommendedName>
</protein>
<name>A0A426Y5X2_ENSVE</name>